<proteinExistence type="inferred from homology"/>
<name>A0A8J4H9T6_9PROT</name>
<keyword evidence="3" id="KW-0813">Transport</keyword>
<gene>
    <name evidence="5" type="ORF">ENY07_06835</name>
</gene>
<evidence type="ECO:0000256" key="1">
    <source>
        <dbReference type="ARBA" id="ARBA00004196"/>
    </source>
</evidence>
<evidence type="ECO:0000313" key="5">
    <source>
        <dbReference type="EMBL" id="HGC42920.1"/>
    </source>
</evidence>
<dbReference type="PANTHER" id="PTHR33376">
    <property type="match status" value="1"/>
</dbReference>
<dbReference type="GO" id="GO:0055085">
    <property type="term" value="P:transmembrane transport"/>
    <property type="evidence" value="ECO:0007669"/>
    <property type="project" value="InterPro"/>
</dbReference>
<comment type="similarity">
    <text evidence="2">Belongs to the bacterial solute-binding protein 7 family.</text>
</comment>
<evidence type="ECO:0000256" key="3">
    <source>
        <dbReference type="ARBA" id="ARBA00022448"/>
    </source>
</evidence>
<dbReference type="GO" id="GO:0030288">
    <property type="term" value="C:outer membrane-bounded periplasmic space"/>
    <property type="evidence" value="ECO:0007669"/>
    <property type="project" value="InterPro"/>
</dbReference>
<dbReference type="AlphaFoldDB" id="A0A8J4H9T6"/>
<dbReference type="InterPro" id="IPR018389">
    <property type="entry name" value="DctP_fam"/>
</dbReference>
<dbReference type="Pfam" id="PF03480">
    <property type="entry name" value="DctP"/>
    <property type="match status" value="1"/>
</dbReference>
<dbReference type="InterPro" id="IPR004682">
    <property type="entry name" value="TRAP_DctP"/>
</dbReference>
<protein>
    <submittedName>
        <fullName evidence="5">TRAP transporter substrate-binding protein</fullName>
    </submittedName>
</protein>
<dbReference type="InterPro" id="IPR038404">
    <property type="entry name" value="TRAP_DctP_sf"/>
</dbReference>
<evidence type="ECO:0000256" key="2">
    <source>
        <dbReference type="ARBA" id="ARBA00009023"/>
    </source>
</evidence>
<dbReference type="Gene3D" id="3.40.190.170">
    <property type="entry name" value="Bacterial extracellular solute-binding protein, family 7"/>
    <property type="match status" value="1"/>
</dbReference>
<sequence>MHPALGRRAAVTGAAASALAAPALRSRPASAAEFSYKFAGDWPADYPLTRRAQAAARQIREESSGRLEISIFPDNQMGGDTEMLSQLRAGALEFMPAPAGVLSTFIPAAAITNVGFVFDDYAEVWPTIDGPLGAAVRQKILASGHHVFENIWDNGFRQLTTGTKPVRGLADVEGLKLRVPVSPLHTSLWQALGASPGAINMSEVYSALQTRVYDGQENALPIIQFFRLYEVQKYIALTSHMWEGYWILANGPAWQRLPPDIQEIVTRNLNTSALQGREDIARLSQTLRAQLQSEGMTITTPDRAPFREKLSRVGFYAGWKRKFGDDLWALLEAHTRHLA</sequence>
<reference evidence="5" key="1">
    <citation type="journal article" date="2020" name="mSystems">
        <title>Genome- and Community-Level Interaction Insights into Carbon Utilization and Element Cycling Functions of Hydrothermarchaeota in Hydrothermal Sediment.</title>
        <authorList>
            <person name="Zhou Z."/>
            <person name="Liu Y."/>
            <person name="Xu W."/>
            <person name="Pan J."/>
            <person name="Luo Z.H."/>
            <person name="Li M."/>
        </authorList>
    </citation>
    <scope>NUCLEOTIDE SEQUENCE</scope>
    <source>
        <strain evidence="5">SpSt-997</strain>
    </source>
</reference>
<evidence type="ECO:0000256" key="4">
    <source>
        <dbReference type="ARBA" id="ARBA00022729"/>
    </source>
</evidence>
<keyword evidence="4" id="KW-0732">Signal</keyword>
<accession>A0A8J4H9T6</accession>
<comment type="caution">
    <text evidence="5">The sequence shown here is derived from an EMBL/GenBank/DDBJ whole genome shotgun (WGS) entry which is preliminary data.</text>
</comment>
<dbReference type="InterPro" id="IPR006311">
    <property type="entry name" value="TAT_signal"/>
</dbReference>
<dbReference type="EMBL" id="DTQM01000130">
    <property type="protein sequence ID" value="HGC42920.1"/>
    <property type="molecule type" value="Genomic_DNA"/>
</dbReference>
<comment type="subcellular location">
    <subcellularLocation>
        <location evidence="1">Cell envelope</location>
    </subcellularLocation>
</comment>
<dbReference type="PIRSF" id="PIRSF006470">
    <property type="entry name" value="DctB"/>
    <property type="match status" value="1"/>
</dbReference>
<organism evidence="5">
    <name type="scientific">Acidicaldus sp</name>
    <dbReference type="NCBI Taxonomy" id="1872105"/>
    <lineage>
        <taxon>Bacteria</taxon>
        <taxon>Pseudomonadati</taxon>
        <taxon>Pseudomonadota</taxon>
        <taxon>Alphaproteobacteria</taxon>
        <taxon>Acetobacterales</taxon>
        <taxon>Acetobacteraceae</taxon>
        <taxon>Acidicaldus</taxon>
    </lineage>
</organism>
<dbReference type="PANTHER" id="PTHR33376:SF4">
    <property type="entry name" value="SIALIC ACID-BINDING PERIPLASMIC PROTEIN SIAP"/>
    <property type="match status" value="1"/>
</dbReference>
<dbReference type="CDD" id="cd13603">
    <property type="entry name" value="PBP2_TRAP_Siap_TeaA_like"/>
    <property type="match status" value="1"/>
</dbReference>
<dbReference type="NCBIfam" id="NF037995">
    <property type="entry name" value="TRAP_S1"/>
    <property type="match status" value="1"/>
</dbReference>
<dbReference type="NCBIfam" id="TIGR00787">
    <property type="entry name" value="dctP"/>
    <property type="match status" value="1"/>
</dbReference>
<dbReference type="PROSITE" id="PS51318">
    <property type="entry name" value="TAT"/>
    <property type="match status" value="1"/>
</dbReference>